<gene>
    <name evidence="5" type="ORF">BOX15_Mlig017528g2</name>
</gene>
<evidence type="ECO:0000256" key="1">
    <source>
        <dbReference type="ARBA" id="ARBA00023157"/>
    </source>
</evidence>
<evidence type="ECO:0000313" key="6">
    <source>
        <dbReference type="Proteomes" id="UP000215902"/>
    </source>
</evidence>
<feature type="signal peptide" evidence="3">
    <location>
        <begin position="1"/>
        <end position="23"/>
    </location>
</feature>
<evidence type="ECO:0000313" key="5">
    <source>
        <dbReference type="EMBL" id="PAA81212.1"/>
    </source>
</evidence>
<keyword evidence="3" id="KW-0732">Signal</keyword>
<feature type="chain" id="PRO_5012876547" description="ZP domain-containing protein" evidence="3">
    <location>
        <begin position="24"/>
        <end position="822"/>
    </location>
</feature>
<dbReference type="OrthoDB" id="6237626at2759"/>
<dbReference type="Gene3D" id="2.60.40.4100">
    <property type="entry name" value="Zona pellucida, ZP-C domain"/>
    <property type="match status" value="1"/>
</dbReference>
<reference evidence="5 6" key="1">
    <citation type="submission" date="2017-06" db="EMBL/GenBank/DDBJ databases">
        <title>A platform for efficient transgenesis in Macrostomum lignano, a flatworm model organism for stem cell research.</title>
        <authorList>
            <person name="Berezikov E."/>
        </authorList>
    </citation>
    <scope>NUCLEOTIDE SEQUENCE [LARGE SCALE GENOMIC DNA]</scope>
    <source>
        <strain evidence="5">DV1</strain>
        <tissue evidence="5">Whole organism</tissue>
    </source>
</reference>
<dbReference type="InterPro" id="IPR042235">
    <property type="entry name" value="ZP-C_dom"/>
</dbReference>
<keyword evidence="2" id="KW-1133">Transmembrane helix</keyword>
<keyword evidence="6" id="KW-1185">Reference proteome</keyword>
<dbReference type="Proteomes" id="UP000215902">
    <property type="component" value="Unassembled WGS sequence"/>
</dbReference>
<feature type="transmembrane region" description="Helical" evidence="2">
    <location>
        <begin position="635"/>
        <end position="657"/>
    </location>
</feature>
<dbReference type="PROSITE" id="PS51034">
    <property type="entry name" value="ZP_2"/>
    <property type="match status" value="1"/>
</dbReference>
<dbReference type="InterPro" id="IPR001507">
    <property type="entry name" value="ZP_dom"/>
</dbReference>
<name>A0A267G7I6_9PLAT</name>
<keyword evidence="2" id="KW-0472">Membrane</keyword>
<protein>
    <recommendedName>
        <fullName evidence="4">ZP domain-containing protein</fullName>
    </recommendedName>
</protein>
<accession>A0A267G7I6</accession>
<dbReference type="EMBL" id="NIVC01000544">
    <property type="protein sequence ID" value="PAA81212.1"/>
    <property type="molecule type" value="Genomic_DNA"/>
</dbReference>
<dbReference type="Pfam" id="PF00100">
    <property type="entry name" value="Zona_pellucida"/>
    <property type="match status" value="1"/>
</dbReference>
<comment type="caution">
    <text evidence="5">The sequence shown here is derived from an EMBL/GenBank/DDBJ whole genome shotgun (WGS) entry which is preliminary data.</text>
</comment>
<sequence length="822" mass="89800">MMHLSVTWICKFLFVSTLSVALAIEDGSGCTTPGSPCPVPRGGVCTTKESKLACDCPASQTIVQHASGKVCQTKLLDIPCGRDRECEMVKNSVCTLYEARCVCEANFVYAPHRHQCKPIYNSGRDHQYCKFCSEEGGVCFKEEDLSESNGPLLTEDGSTFRLSCSCPDNRGVPRHSGGSDHWGRPVCSTKLRDIDEVCDNKTLFCRSKRAACQKLRDTEADFRKCQCPEGHVAVYQPWLKYYECFEVLKKELDRCKECADSDPYGTCYSPSNYSRPGCLCPKQLSTPAGKGAKRCSRHHVTVSCGNGQMEVTFDPGYPKPPYNELLSRLRSGDSIAYIDGYRQGPEASVCQLREASGGKYKAALRLDSDTACGGRAVTVTRQSHKANQKVLKATLRVLWNRNFYTYPDIVVGLMCTVTAQQLGYNYSIDSKIKSRTGQQNPSGWDLPPKVISGLALWLRVLNRSGFSVSEIEEEDPIQLEILLRDTTDGYTRLMVKQCTVAAAPRTKSTGSTKLIDCGGSAVPKSGFNASFQSPRQGTGLHLQQTGSFPAFRLGGSLPTVYFACTVRICQESEAIFCDPKTACKPEKMTKRSPDFGVRELDEEIRLVVIAKHQAKRSEISDAVCKYSMCLSTSQVIIIILILLVLLALLSGLIIVVYRRRIIMSAARRLRMSGSAGANAGNDEDTPMQTPIDAIGKGPPTCLHHGNQQAGYHQHCGHPGGYRQQQHCTTLPRIPLYSAGGCGNATPADTTLDSGLGNSVRAYASMTLDRNGAAGSGAKYRYLDRGMVGGYVNGARRASSSRPDVCTCDRSAHSSYSITSSQV</sequence>
<evidence type="ECO:0000256" key="3">
    <source>
        <dbReference type="SAM" id="SignalP"/>
    </source>
</evidence>
<keyword evidence="2" id="KW-0812">Transmembrane</keyword>
<evidence type="ECO:0000259" key="4">
    <source>
        <dbReference type="PROSITE" id="PS51034"/>
    </source>
</evidence>
<evidence type="ECO:0000256" key="2">
    <source>
        <dbReference type="SAM" id="Phobius"/>
    </source>
</evidence>
<feature type="domain" description="ZP" evidence="4">
    <location>
        <begin position="303"/>
        <end position="584"/>
    </location>
</feature>
<dbReference type="InterPro" id="IPR055355">
    <property type="entry name" value="ZP-C"/>
</dbReference>
<dbReference type="AlphaFoldDB" id="A0A267G7I6"/>
<keyword evidence="1" id="KW-1015">Disulfide bond</keyword>
<proteinExistence type="predicted"/>
<organism evidence="5 6">
    <name type="scientific">Macrostomum lignano</name>
    <dbReference type="NCBI Taxonomy" id="282301"/>
    <lineage>
        <taxon>Eukaryota</taxon>
        <taxon>Metazoa</taxon>
        <taxon>Spiralia</taxon>
        <taxon>Lophotrochozoa</taxon>
        <taxon>Platyhelminthes</taxon>
        <taxon>Rhabditophora</taxon>
        <taxon>Macrostomorpha</taxon>
        <taxon>Macrostomida</taxon>
        <taxon>Macrostomidae</taxon>
        <taxon>Macrostomum</taxon>
    </lineage>
</organism>